<organism evidence="1 2">
    <name type="scientific">Ajellomyces capsulatus</name>
    <name type="common">Darling's disease fungus</name>
    <name type="synonym">Histoplasma capsulatum</name>
    <dbReference type="NCBI Taxonomy" id="5037"/>
    <lineage>
        <taxon>Eukaryota</taxon>
        <taxon>Fungi</taxon>
        <taxon>Dikarya</taxon>
        <taxon>Ascomycota</taxon>
        <taxon>Pezizomycotina</taxon>
        <taxon>Eurotiomycetes</taxon>
        <taxon>Eurotiomycetidae</taxon>
        <taxon>Onygenales</taxon>
        <taxon>Ajellomycetaceae</taxon>
        <taxon>Histoplasma</taxon>
    </lineage>
</organism>
<gene>
    <name evidence="1" type="ORF">I7I52_08238</name>
</gene>
<sequence length="78" mass="8534">MDFGTFLICVSGVGISCPLMRIRYSTRSLWLGPGVLLSYPVWTACRYPIHRRLNSLGASSLAFLGYASKCGASPTLFE</sequence>
<dbReference type="Proteomes" id="UP000670092">
    <property type="component" value="Unassembled WGS sequence"/>
</dbReference>
<evidence type="ECO:0000313" key="2">
    <source>
        <dbReference type="Proteomes" id="UP000670092"/>
    </source>
</evidence>
<comment type="caution">
    <text evidence="1">The sequence shown here is derived from an EMBL/GenBank/DDBJ whole genome shotgun (WGS) entry which is preliminary data.</text>
</comment>
<dbReference type="VEuPathDB" id="FungiDB:I7I52_08238"/>
<reference evidence="1 2" key="1">
    <citation type="submission" date="2021-01" db="EMBL/GenBank/DDBJ databases">
        <title>Chromosome-level genome assembly of a human fungal pathogen reveals clustering of transcriptionally co-regulated genes.</title>
        <authorList>
            <person name="Voorhies M."/>
            <person name="Cohen S."/>
            <person name="Shea T.P."/>
            <person name="Petrus S."/>
            <person name="Munoz J.F."/>
            <person name="Poplawski S."/>
            <person name="Goldman W.E."/>
            <person name="Michael T."/>
            <person name="Cuomo C.A."/>
            <person name="Sil A."/>
            <person name="Beyhan S."/>
        </authorList>
    </citation>
    <scope>NUCLEOTIDE SEQUENCE [LARGE SCALE GENOMIC DNA]</scope>
    <source>
        <strain evidence="1 2">G184AR</strain>
    </source>
</reference>
<protein>
    <submittedName>
        <fullName evidence="1">Uncharacterized protein</fullName>
    </submittedName>
</protein>
<accession>A0A8H7YGH0</accession>
<evidence type="ECO:0000313" key="1">
    <source>
        <dbReference type="EMBL" id="KAG5291037.1"/>
    </source>
</evidence>
<name>A0A8H7YGH0_AJECA</name>
<proteinExistence type="predicted"/>
<dbReference type="EMBL" id="JAEVHI010000005">
    <property type="protein sequence ID" value="KAG5291037.1"/>
    <property type="molecule type" value="Genomic_DNA"/>
</dbReference>
<dbReference type="AlphaFoldDB" id="A0A8H7YGH0"/>